<feature type="compositionally biased region" description="Pro residues" evidence="1">
    <location>
        <begin position="1"/>
        <end position="14"/>
    </location>
</feature>
<evidence type="ECO:0000256" key="1">
    <source>
        <dbReference type="SAM" id="MobiDB-lite"/>
    </source>
</evidence>
<name>A0A387HLB6_9ACTN</name>
<dbReference type="AlphaFoldDB" id="A0A387HLB6"/>
<proteinExistence type="predicted"/>
<gene>
    <name evidence="2" type="ORF">DWB77_03793</name>
</gene>
<feature type="region of interest" description="Disordered" evidence="1">
    <location>
        <begin position="1"/>
        <end position="21"/>
    </location>
</feature>
<dbReference type="GeneID" id="63981355"/>
<accession>A0A387HLB6</accession>
<reference evidence="2 3" key="1">
    <citation type="submission" date="2018-10" db="EMBL/GenBank/DDBJ databases">
        <title>Relationship between Morphology and Antimicrobial Activity in Streptomyces.</title>
        <authorList>
            <person name="Kang H.J."/>
            <person name="Kim S.B."/>
        </authorList>
    </citation>
    <scope>NUCLEOTIDE SEQUENCE [LARGE SCALE GENOMIC DNA]</scope>
    <source>
        <strain evidence="2 3">BH38</strain>
    </source>
</reference>
<dbReference type="EMBL" id="CP032698">
    <property type="protein sequence ID" value="AYG81632.1"/>
    <property type="molecule type" value="Genomic_DNA"/>
</dbReference>
<dbReference type="KEGG" id="shun:DWB77_03793"/>
<dbReference type="Proteomes" id="UP000271554">
    <property type="component" value="Chromosome"/>
</dbReference>
<sequence length="54" mass="5422">MTPPVPVTILPGPPASARRAAPPVATASITAVQDLDVIVESAECSCDAGDDNPH</sequence>
<evidence type="ECO:0000313" key="3">
    <source>
        <dbReference type="Proteomes" id="UP000271554"/>
    </source>
</evidence>
<dbReference type="RefSeq" id="WP_162952559.1">
    <property type="nucleotide sequence ID" value="NZ_CP032698.1"/>
</dbReference>
<organism evidence="2 3">
    <name type="scientific">Streptomyces hundungensis</name>
    <dbReference type="NCBI Taxonomy" id="1077946"/>
    <lineage>
        <taxon>Bacteria</taxon>
        <taxon>Bacillati</taxon>
        <taxon>Actinomycetota</taxon>
        <taxon>Actinomycetes</taxon>
        <taxon>Kitasatosporales</taxon>
        <taxon>Streptomycetaceae</taxon>
        <taxon>Streptomyces</taxon>
    </lineage>
</organism>
<keyword evidence="3" id="KW-1185">Reference proteome</keyword>
<protein>
    <submittedName>
        <fullName evidence="2">Uncharacterized protein</fullName>
    </submittedName>
</protein>
<evidence type="ECO:0000313" key="2">
    <source>
        <dbReference type="EMBL" id="AYG81632.1"/>
    </source>
</evidence>